<keyword evidence="2" id="KW-0732">Signal</keyword>
<accession>A0A9D2S6W4</accession>
<dbReference type="PROSITE" id="PS50983">
    <property type="entry name" value="FE_B12_PBP"/>
    <property type="match status" value="1"/>
</dbReference>
<feature type="chain" id="PRO_5039249595" evidence="2">
    <location>
        <begin position="21"/>
        <end position="365"/>
    </location>
</feature>
<dbReference type="InterPro" id="IPR002491">
    <property type="entry name" value="ABC_transptr_periplasmic_BD"/>
</dbReference>
<dbReference type="PANTHER" id="PTHR30535">
    <property type="entry name" value="VITAMIN B12-BINDING PROTEIN"/>
    <property type="match status" value="1"/>
</dbReference>
<evidence type="ECO:0000313" key="4">
    <source>
        <dbReference type="EMBL" id="HJB58171.1"/>
    </source>
</evidence>
<dbReference type="InterPro" id="IPR050902">
    <property type="entry name" value="ABC_Transporter_SBP"/>
</dbReference>
<reference evidence="4" key="1">
    <citation type="journal article" date="2021" name="PeerJ">
        <title>Extensive microbial diversity within the chicken gut microbiome revealed by metagenomics and culture.</title>
        <authorList>
            <person name="Gilroy R."/>
            <person name="Ravi A."/>
            <person name="Getino M."/>
            <person name="Pursley I."/>
            <person name="Horton D.L."/>
            <person name="Alikhan N.F."/>
            <person name="Baker D."/>
            <person name="Gharbi K."/>
            <person name="Hall N."/>
            <person name="Watson M."/>
            <person name="Adriaenssens E.M."/>
            <person name="Foster-Nyarko E."/>
            <person name="Jarju S."/>
            <person name="Secka A."/>
            <person name="Antonio M."/>
            <person name="Oren A."/>
            <person name="Chaudhuri R.R."/>
            <person name="La Ragione R."/>
            <person name="Hildebrand F."/>
            <person name="Pallen M.J."/>
        </authorList>
    </citation>
    <scope>NUCLEOTIDE SEQUENCE</scope>
    <source>
        <strain evidence="4">ChiHjej9B8-13557</strain>
    </source>
</reference>
<comment type="caution">
    <text evidence="4">The sequence shown here is derived from an EMBL/GenBank/DDBJ whole genome shotgun (WGS) entry which is preliminary data.</text>
</comment>
<dbReference type="PANTHER" id="PTHR30535:SF34">
    <property type="entry name" value="MOLYBDATE-BINDING PROTEIN MOLA"/>
    <property type="match status" value="1"/>
</dbReference>
<dbReference type="Gene3D" id="3.40.50.1980">
    <property type="entry name" value="Nitrogenase molybdenum iron protein domain"/>
    <property type="match status" value="2"/>
</dbReference>
<protein>
    <submittedName>
        <fullName evidence="4">ABC transporter substrate-binding protein</fullName>
    </submittedName>
</protein>
<organism evidence="4 5">
    <name type="scientific">Candidatus Faecalibacterium faecipullorum</name>
    <dbReference type="NCBI Taxonomy" id="2838578"/>
    <lineage>
        <taxon>Bacteria</taxon>
        <taxon>Bacillati</taxon>
        <taxon>Bacillota</taxon>
        <taxon>Clostridia</taxon>
        <taxon>Eubacteriales</taxon>
        <taxon>Oscillospiraceae</taxon>
        <taxon>Faecalibacterium</taxon>
    </lineage>
</organism>
<dbReference type="Pfam" id="PF01497">
    <property type="entry name" value="Peripla_BP_2"/>
    <property type="match status" value="1"/>
</dbReference>
<proteinExistence type="inferred from homology"/>
<feature type="signal peptide" evidence="2">
    <location>
        <begin position="1"/>
        <end position="20"/>
    </location>
</feature>
<dbReference type="AlphaFoldDB" id="A0A9D2S6W4"/>
<dbReference type="Proteomes" id="UP000824211">
    <property type="component" value="Unassembled WGS sequence"/>
</dbReference>
<dbReference type="Gene3D" id="1.20.58.2180">
    <property type="match status" value="1"/>
</dbReference>
<evidence type="ECO:0000256" key="1">
    <source>
        <dbReference type="ARBA" id="ARBA00008814"/>
    </source>
</evidence>
<reference evidence="4" key="2">
    <citation type="submission" date="2021-04" db="EMBL/GenBank/DDBJ databases">
        <authorList>
            <person name="Gilroy R."/>
        </authorList>
    </citation>
    <scope>NUCLEOTIDE SEQUENCE</scope>
    <source>
        <strain evidence="4">ChiHjej9B8-13557</strain>
    </source>
</reference>
<dbReference type="PROSITE" id="PS51257">
    <property type="entry name" value="PROKAR_LIPOPROTEIN"/>
    <property type="match status" value="1"/>
</dbReference>
<name>A0A9D2S6W4_9FIRM</name>
<dbReference type="EMBL" id="DWXX01000013">
    <property type="protein sequence ID" value="HJB58171.1"/>
    <property type="molecule type" value="Genomic_DNA"/>
</dbReference>
<feature type="domain" description="Fe/B12 periplasmic-binding" evidence="3">
    <location>
        <begin position="80"/>
        <end position="340"/>
    </location>
</feature>
<gene>
    <name evidence="4" type="ORF">H9771_00685</name>
</gene>
<evidence type="ECO:0000256" key="2">
    <source>
        <dbReference type="SAM" id="SignalP"/>
    </source>
</evidence>
<dbReference type="SUPFAM" id="SSF53807">
    <property type="entry name" value="Helical backbone' metal receptor"/>
    <property type="match status" value="1"/>
</dbReference>
<sequence length="365" mass="37772">MRLQKITALALAAALAVSLAACGGAADSAPAASAAPAASEAAGEAAPAPVEEENAAETAYPLTLTDQAGREVTIESEPETLVSGYYISTSLLIALGLEDQLAGIEAKADTRPIYARSAPELLELPSVGTAKAFDLEGCLALEPDLVVLPLKLEESADALAELGVPALVVNPEDQALLNEAALLLGRATNTSGRAEALLAFAAAQEARLDEALAGLADADRPVVYLAGNSDFLRTAGDGMYQADLLRMAGAKNAAAGLTDSYWADVSYEQVLAWDPDVILLASDADYTVEEVLNDPALAGCKAVENGRVLQMPGDAEAWDSPVPGGILGAVWLASALHPEECPEAEAMEVIDSFYETFYDFSYSAG</sequence>
<comment type="similarity">
    <text evidence="1">Belongs to the bacterial solute-binding protein 8 family.</text>
</comment>
<evidence type="ECO:0000313" key="5">
    <source>
        <dbReference type="Proteomes" id="UP000824211"/>
    </source>
</evidence>
<evidence type="ECO:0000259" key="3">
    <source>
        <dbReference type="PROSITE" id="PS50983"/>
    </source>
</evidence>